<evidence type="ECO:0000313" key="2">
    <source>
        <dbReference type="Proteomes" id="UP001577047"/>
    </source>
</evidence>
<keyword evidence="2" id="KW-1185">Reference proteome</keyword>
<dbReference type="RefSeq" id="WP_224536930.1">
    <property type="nucleotide sequence ID" value="NZ_JAUQOQ010000004.1"/>
</dbReference>
<evidence type="ECO:0000313" key="1">
    <source>
        <dbReference type="EMBL" id="MFB3801179.1"/>
    </source>
</evidence>
<sequence>MKAYKYRDPSSRTLEILSNRTIYFPLAAQLNDPLDSQINIDAEYQKVVDLYPPHHSEEYLRKSFLIHILNQHSFMDKHGKEIGLNGALQWYMSTLGIYSLSKTPTDALLWSHYGGSHTGIAIEFDTSLILDKNIFIREDMKYSKLPPYQDLFLDLANRLGEFVKPWESDNQYENDLGDSFYTKQLSELMHANLFVKSEKWKYEEEYRLVSSRTGGHEFPAEALKSITFGIKANLEFIKRVEKIINTADYKHVNVNFVQHRTGSFEFELTKTCNTLMKLDKIT</sequence>
<accession>A0ABV4ZC27</accession>
<dbReference type="Proteomes" id="UP001577047">
    <property type="component" value="Unassembled WGS sequence"/>
</dbReference>
<name>A0ABV4ZC27_9PSED</name>
<comment type="caution">
    <text evidence="1">The sequence shown here is derived from an EMBL/GenBank/DDBJ whole genome shotgun (WGS) entry which is preliminary data.</text>
</comment>
<gene>
    <name evidence="1" type="ORF">ACE1YR_12130</name>
</gene>
<dbReference type="Pfam" id="PF11185">
    <property type="entry name" value="DUF2971"/>
    <property type="match status" value="1"/>
</dbReference>
<organism evidence="1 2">
    <name type="scientific">Pseudomonas boreofloridensis</name>
    <dbReference type="NCBI Taxonomy" id="3064348"/>
    <lineage>
        <taxon>Bacteria</taxon>
        <taxon>Pseudomonadati</taxon>
        <taxon>Pseudomonadota</taxon>
        <taxon>Gammaproteobacteria</taxon>
        <taxon>Pseudomonadales</taxon>
        <taxon>Pseudomonadaceae</taxon>
        <taxon>Pseudomonas</taxon>
    </lineage>
</organism>
<reference evidence="1 2" key="1">
    <citation type="submission" date="2024-09" db="EMBL/GenBank/DDBJ databases">
        <authorList>
            <person name="Fullem K."/>
        </authorList>
    </citation>
    <scope>NUCLEOTIDE SEQUENCE [LARGE SCALE GENOMIC DNA]</scope>
    <source>
        <strain evidence="2">K1(2024)</strain>
    </source>
</reference>
<proteinExistence type="predicted"/>
<dbReference type="EMBL" id="JBHFXX010000008">
    <property type="protein sequence ID" value="MFB3801179.1"/>
    <property type="molecule type" value="Genomic_DNA"/>
</dbReference>
<dbReference type="InterPro" id="IPR021352">
    <property type="entry name" value="DUF2971"/>
</dbReference>
<protein>
    <submittedName>
        <fullName evidence="1">DUF2971 domain-containing protein</fullName>
    </submittedName>
</protein>